<evidence type="ECO:0000256" key="1">
    <source>
        <dbReference type="SAM" id="MobiDB-lite"/>
    </source>
</evidence>
<gene>
    <name evidence="2" type="ORF">GDO81_019256</name>
</gene>
<dbReference type="GO" id="GO:0008009">
    <property type="term" value="F:chemokine activity"/>
    <property type="evidence" value="ECO:0007669"/>
    <property type="project" value="InterPro"/>
</dbReference>
<evidence type="ECO:0000313" key="3">
    <source>
        <dbReference type="Proteomes" id="UP000824782"/>
    </source>
</evidence>
<dbReference type="SUPFAM" id="SSF54117">
    <property type="entry name" value="Interleukin 8-like chemokines"/>
    <property type="match status" value="1"/>
</dbReference>
<protein>
    <recommendedName>
        <fullName evidence="4">Chemokine interleukin-8-like domain-containing protein</fullName>
    </recommendedName>
</protein>
<dbReference type="GO" id="GO:0006955">
    <property type="term" value="P:immune response"/>
    <property type="evidence" value="ECO:0007669"/>
    <property type="project" value="InterPro"/>
</dbReference>
<evidence type="ECO:0008006" key="4">
    <source>
        <dbReference type="Google" id="ProtNLM"/>
    </source>
</evidence>
<dbReference type="GO" id="GO:0005576">
    <property type="term" value="C:extracellular region"/>
    <property type="evidence" value="ECO:0007669"/>
    <property type="project" value="InterPro"/>
</dbReference>
<dbReference type="EMBL" id="WNYA01010392">
    <property type="protein sequence ID" value="KAG8540464.1"/>
    <property type="molecule type" value="Genomic_DNA"/>
</dbReference>
<name>A0AAV6YZ27_ENGPU</name>
<dbReference type="Gene3D" id="2.40.50.40">
    <property type="match status" value="1"/>
</dbReference>
<dbReference type="Proteomes" id="UP000824782">
    <property type="component" value="Unassembled WGS sequence"/>
</dbReference>
<reference evidence="2" key="1">
    <citation type="thesis" date="2020" institute="ProQuest LLC" country="789 East Eisenhower Parkway, Ann Arbor, MI, USA">
        <title>Comparative Genomics and Chromosome Evolution.</title>
        <authorList>
            <person name="Mudd A.B."/>
        </authorList>
    </citation>
    <scope>NUCLEOTIDE SEQUENCE</scope>
    <source>
        <strain evidence="2">237g6f4</strain>
        <tissue evidence="2">Blood</tissue>
    </source>
</reference>
<keyword evidence="3" id="KW-1185">Reference proteome</keyword>
<proteinExistence type="predicted"/>
<comment type="caution">
    <text evidence="2">The sequence shown here is derived from an EMBL/GenBank/DDBJ whole genome shotgun (WGS) entry which is preliminary data.</text>
</comment>
<accession>A0AAV6YZ27</accession>
<evidence type="ECO:0000313" key="2">
    <source>
        <dbReference type="EMBL" id="KAG8540464.1"/>
    </source>
</evidence>
<dbReference type="InterPro" id="IPR036048">
    <property type="entry name" value="Interleukin_8-like_sf"/>
</dbReference>
<dbReference type="AlphaFoldDB" id="A0AAV6YZ27"/>
<feature type="region of interest" description="Disordered" evidence="1">
    <location>
        <begin position="62"/>
        <end position="90"/>
    </location>
</feature>
<organism evidence="2 3">
    <name type="scientific">Engystomops pustulosus</name>
    <name type="common">Tungara frog</name>
    <name type="synonym">Physalaemus pustulosus</name>
    <dbReference type="NCBI Taxonomy" id="76066"/>
    <lineage>
        <taxon>Eukaryota</taxon>
        <taxon>Metazoa</taxon>
        <taxon>Chordata</taxon>
        <taxon>Craniata</taxon>
        <taxon>Vertebrata</taxon>
        <taxon>Euteleostomi</taxon>
        <taxon>Amphibia</taxon>
        <taxon>Batrachia</taxon>
        <taxon>Anura</taxon>
        <taxon>Neobatrachia</taxon>
        <taxon>Hyloidea</taxon>
        <taxon>Leptodactylidae</taxon>
        <taxon>Leiuperinae</taxon>
        <taxon>Engystomops</taxon>
    </lineage>
</organism>
<sequence>MENIEVTPPKSSCKNTEIIITLRSKRECLSPTSGVGRIIIHCWGGNEKFDNLTRCVKNEWRRLRKNKRKQKRSKTRNRQKKKKSSNIRYN</sequence>